<feature type="compositionally biased region" description="Basic and acidic residues" evidence="3">
    <location>
        <begin position="323"/>
        <end position="336"/>
    </location>
</feature>
<protein>
    <submittedName>
        <fullName evidence="4">Poly(3-hydroxyalkanoate) depolymerase</fullName>
        <ecNumber evidence="4">3.1.1.-</ecNumber>
    </submittedName>
</protein>
<dbReference type="InterPro" id="IPR010126">
    <property type="entry name" value="Esterase_phb"/>
</dbReference>
<evidence type="ECO:0000256" key="3">
    <source>
        <dbReference type="SAM" id="MobiDB-lite"/>
    </source>
</evidence>
<name>A0A6J4ST86_9SPHN</name>
<dbReference type="InterPro" id="IPR029058">
    <property type="entry name" value="AB_hydrolase_fold"/>
</dbReference>
<reference evidence="4" key="1">
    <citation type="submission" date="2020-02" db="EMBL/GenBank/DDBJ databases">
        <authorList>
            <person name="Meier V. D."/>
        </authorList>
    </citation>
    <scope>NUCLEOTIDE SEQUENCE</scope>
    <source>
        <strain evidence="4">AVDCRST_MAG44</strain>
    </source>
</reference>
<evidence type="ECO:0000313" key="4">
    <source>
        <dbReference type="EMBL" id="CAA9504641.1"/>
    </source>
</evidence>
<dbReference type="SUPFAM" id="SSF53474">
    <property type="entry name" value="alpha/beta-Hydrolases"/>
    <property type="match status" value="2"/>
</dbReference>
<evidence type="ECO:0000256" key="1">
    <source>
        <dbReference type="ARBA" id="ARBA00022729"/>
    </source>
</evidence>
<sequence length="364" mass="38507">MRGLGKIVSRLAAARRTMQAATSNDDGRLAALENFGSNPGKLDARVFVSATPPTALVVVLHGCTQSASVYDRGSGWSKLAESHGFAVLFPQQPRSNNPNLCFNWYVPGDARRGRGEPASIAQMVRHMVAEHGIAPSRVFITGLSAGGAMTSIMLACYPDLFAAGAIIAGLPFAVADTLPGALESMRGQGLPSRQVLAAKARAAGDGAAKPPPVSVWHGTRDTIVDPVNATAIVDQWRDLHGVGDAQPRTGQVNGHRRQIWSDARGRPLVERYDIEGMGHGTPIDTRDGQACGVAGPHMLDVGICSTREMANAWGLISAADRQASEHPPAWEHESRPRPHAAASTHPKDVGAVIEDALRTAGLMR</sequence>
<evidence type="ECO:0000256" key="2">
    <source>
        <dbReference type="ARBA" id="ARBA00022801"/>
    </source>
</evidence>
<dbReference type="GO" id="GO:0016787">
    <property type="term" value="F:hydrolase activity"/>
    <property type="evidence" value="ECO:0007669"/>
    <property type="project" value="UniProtKB-KW"/>
</dbReference>
<keyword evidence="2 4" id="KW-0378">Hydrolase</keyword>
<dbReference type="AlphaFoldDB" id="A0A6J4ST86"/>
<accession>A0A6J4ST86</accession>
<dbReference type="Pfam" id="PF10503">
    <property type="entry name" value="Esterase_PHB"/>
    <property type="match status" value="1"/>
</dbReference>
<proteinExistence type="predicted"/>
<dbReference type="PANTHER" id="PTHR43037">
    <property type="entry name" value="UNNAMED PRODUCT-RELATED"/>
    <property type="match status" value="1"/>
</dbReference>
<dbReference type="Gene3D" id="3.40.50.1820">
    <property type="entry name" value="alpha/beta hydrolase"/>
    <property type="match status" value="1"/>
</dbReference>
<organism evidence="4">
    <name type="scientific">uncultured Sphingomonas sp</name>
    <dbReference type="NCBI Taxonomy" id="158754"/>
    <lineage>
        <taxon>Bacteria</taxon>
        <taxon>Pseudomonadati</taxon>
        <taxon>Pseudomonadota</taxon>
        <taxon>Alphaproteobacteria</taxon>
        <taxon>Sphingomonadales</taxon>
        <taxon>Sphingomonadaceae</taxon>
        <taxon>Sphingomonas</taxon>
        <taxon>environmental samples</taxon>
    </lineage>
</organism>
<gene>
    <name evidence="4" type="ORF">AVDCRST_MAG44-1023</name>
</gene>
<dbReference type="PANTHER" id="PTHR43037:SF1">
    <property type="entry name" value="BLL1128 PROTEIN"/>
    <property type="match status" value="1"/>
</dbReference>
<dbReference type="EMBL" id="CADCVY010000069">
    <property type="protein sequence ID" value="CAA9504641.1"/>
    <property type="molecule type" value="Genomic_DNA"/>
</dbReference>
<keyword evidence="1" id="KW-0732">Signal</keyword>
<dbReference type="NCBIfam" id="TIGR01840">
    <property type="entry name" value="esterase_phb"/>
    <property type="match status" value="1"/>
</dbReference>
<dbReference type="GO" id="GO:0005576">
    <property type="term" value="C:extracellular region"/>
    <property type="evidence" value="ECO:0007669"/>
    <property type="project" value="InterPro"/>
</dbReference>
<feature type="region of interest" description="Disordered" evidence="3">
    <location>
        <begin position="323"/>
        <end position="351"/>
    </location>
</feature>
<dbReference type="EC" id="3.1.1.-" evidence="4"/>
<dbReference type="InterPro" id="IPR050955">
    <property type="entry name" value="Plant_Biomass_Hydrol_Est"/>
</dbReference>